<organism evidence="7 8">
    <name type="scientific">Vagococcus lutrae</name>
    <dbReference type="NCBI Taxonomy" id="81947"/>
    <lineage>
        <taxon>Bacteria</taxon>
        <taxon>Bacillati</taxon>
        <taxon>Bacillota</taxon>
        <taxon>Bacilli</taxon>
        <taxon>Lactobacillales</taxon>
        <taxon>Enterococcaceae</taxon>
        <taxon>Vagococcus</taxon>
    </lineage>
</organism>
<comment type="similarity">
    <text evidence="1">Belongs to the SorC transcriptional regulatory family.</text>
</comment>
<name>A0AAE9XMP0_9ENTE</name>
<keyword evidence="3" id="KW-0238">DNA-binding</keyword>
<keyword evidence="4" id="KW-0804">Transcription</keyword>
<feature type="domain" description="CggR N-terminal DNA binding" evidence="6">
    <location>
        <begin position="18"/>
        <end position="88"/>
    </location>
</feature>
<dbReference type="Proteomes" id="UP001179600">
    <property type="component" value="Chromosome"/>
</dbReference>
<dbReference type="SUPFAM" id="SSF100950">
    <property type="entry name" value="NagB/RpiA/CoA transferase-like"/>
    <property type="match status" value="1"/>
</dbReference>
<evidence type="ECO:0000256" key="2">
    <source>
        <dbReference type="ARBA" id="ARBA00023015"/>
    </source>
</evidence>
<evidence type="ECO:0000259" key="6">
    <source>
        <dbReference type="Pfam" id="PF21715"/>
    </source>
</evidence>
<dbReference type="GO" id="GO:0030246">
    <property type="term" value="F:carbohydrate binding"/>
    <property type="evidence" value="ECO:0007669"/>
    <property type="project" value="InterPro"/>
</dbReference>
<evidence type="ECO:0000313" key="7">
    <source>
        <dbReference type="EMBL" id="WCG22094.1"/>
    </source>
</evidence>
<sequence length="345" mass="38536">MEKELQLLQTIAPDIMDVVQERFTILRQIHWMAPVGRRTLAERLHMSERALRTETDLLRQLNLIDSSKSGMTLTKQGVDLVRELEDVMSQLSGMKKMEKELATLLNIEKVIIVAGDSDVDAKVFEKFGQVVTDSLKMLLPDRDNIIAVMGGTTMAAVANQMTPFSEHVQNNIFVPARGGIGEAVDIQANSVSEMMANRTGGTSRPLYVPERVSQETYNSLLQEPFVHQVLDLIKEATCVIHSIGRAMHMAKRRGMSAQELEMLKEKHAVSEAFGYFFNEEGEIVYKIPRIGLQLKELEEVPYVLAVTGGSRKAEAITSYMTHAPHQTWLITDEGAANQILKGVTL</sequence>
<dbReference type="Gene3D" id="3.40.50.1360">
    <property type="match status" value="1"/>
</dbReference>
<keyword evidence="2" id="KW-0805">Transcription regulation</keyword>
<proteinExistence type="inferred from homology"/>
<dbReference type="Pfam" id="PF04198">
    <property type="entry name" value="Sugar-bind"/>
    <property type="match status" value="1"/>
</dbReference>
<dbReference type="InterPro" id="IPR051054">
    <property type="entry name" value="SorC_transcr_regulators"/>
</dbReference>
<evidence type="ECO:0000256" key="4">
    <source>
        <dbReference type="ARBA" id="ARBA00023163"/>
    </source>
</evidence>
<dbReference type="GO" id="GO:0003677">
    <property type="term" value="F:DNA binding"/>
    <property type="evidence" value="ECO:0007669"/>
    <property type="project" value="UniProtKB-KW"/>
</dbReference>
<dbReference type="PANTHER" id="PTHR34294">
    <property type="entry name" value="TRANSCRIPTIONAL REGULATOR-RELATED"/>
    <property type="match status" value="1"/>
</dbReference>
<reference evidence="7" key="1">
    <citation type="submission" date="2023-01" db="EMBL/GenBank/DDBJ databases">
        <title>Oxazolidinone resistance genes in florfenicol resistant enterococci from beef cattle and veal calves at slaughter.</title>
        <authorList>
            <person name="Biggel M."/>
        </authorList>
    </citation>
    <scope>NUCLEOTIDE SEQUENCE</scope>
    <source>
        <strain evidence="7">K204-1</strain>
    </source>
</reference>
<dbReference type="AlphaFoldDB" id="A0AAE9XMP0"/>
<evidence type="ECO:0000256" key="3">
    <source>
        <dbReference type="ARBA" id="ARBA00023125"/>
    </source>
</evidence>
<dbReference type="InterPro" id="IPR036388">
    <property type="entry name" value="WH-like_DNA-bd_sf"/>
</dbReference>
<evidence type="ECO:0000313" key="8">
    <source>
        <dbReference type="Proteomes" id="UP001179600"/>
    </source>
</evidence>
<dbReference type="PANTHER" id="PTHR34294:SF5">
    <property type="entry name" value="CENTRAL GLYCOLYTIC GENES REGULATOR"/>
    <property type="match status" value="1"/>
</dbReference>
<dbReference type="GeneID" id="72384525"/>
<evidence type="ECO:0000259" key="5">
    <source>
        <dbReference type="Pfam" id="PF04198"/>
    </source>
</evidence>
<evidence type="ECO:0000256" key="1">
    <source>
        <dbReference type="ARBA" id="ARBA00010466"/>
    </source>
</evidence>
<dbReference type="EMBL" id="CP116507">
    <property type="protein sequence ID" value="WCG22094.1"/>
    <property type="molecule type" value="Genomic_DNA"/>
</dbReference>
<accession>A0AAE9XMP0</accession>
<dbReference type="RefSeq" id="WP_126761292.1">
    <property type="nucleotide sequence ID" value="NZ_BKBT01000029.1"/>
</dbReference>
<feature type="domain" description="Sugar-binding" evidence="5">
    <location>
        <begin position="91"/>
        <end position="341"/>
    </location>
</feature>
<dbReference type="Gene3D" id="1.10.10.10">
    <property type="entry name" value="Winged helix-like DNA-binding domain superfamily/Winged helix DNA-binding domain"/>
    <property type="match status" value="1"/>
</dbReference>
<dbReference type="InterPro" id="IPR036390">
    <property type="entry name" value="WH_DNA-bd_sf"/>
</dbReference>
<dbReference type="InterPro" id="IPR037171">
    <property type="entry name" value="NagB/RpiA_transferase-like"/>
</dbReference>
<protein>
    <submittedName>
        <fullName evidence="7">Sugar-binding domain-containing protein</fullName>
    </submittedName>
</protein>
<dbReference type="InterPro" id="IPR048715">
    <property type="entry name" value="CggR_N"/>
</dbReference>
<dbReference type="InterPro" id="IPR007324">
    <property type="entry name" value="Sugar-bd_dom_put"/>
</dbReference>
<dbReference type="Pfam" id="PF21715">
    <property type="entry name" value="CggR_N"/>
    <property type="match status" value="1"/>
</dbReference>
<gene>
    <name evidence="7" type="ORF">PML95_06720</name>
</gene>
<dbReference type="SUPFAM" id="SSF46785">
    <property type="entry name" value="Winged helix' DNA-binding domain"/>
    <property type="match status" value="1"/>
</dbReference>